<comment type="caution">
    <text evidence="6">The sequence shown here is derived from an EMBL/GenBank/DDBJ whole genome shotgun (WGS) entry which is preliminary data.</text>
</comment>
<dbReference type="Pfam" id="PF14689">
    <property type="entry name" value="SPOB_a"/>
    <property type="match status" value="1"/>
</dbReference>
<keyword evidence="4" id="KW-1133">Transmembrane helix</keyword>
<dbReference type="Proteomes" id="UP000242972">
    <property type="component" value="Unassembled WGS sequence"/>
</dbReference>
<dbReference type="InterPro" id="IPR016120">
    <property type="entry name" value="Sig_transdc_His_kin_SpoOB"/>
</dbReference>
<proteinExistence type="predicted"/>
<evidence type="ECO:0000256" key="3">
    <source>
        <dbReference type="ARBA" id="ARBA00022777"/>
    </source>
</evidence>
<evidence type="ECO:0000313" key="7">
    <source>
        <dbReference type="Proteomes" id="UP000242972"/>
    </source>
</evidence>
<evidence type="ECO:0000256" key="1">
    <source>
        <dbReference type="ARBA" id="ARBA00022553"/>
    </source>
</evidence>
<keyword evidence="1" id="KW-0597">Phosphoprotein</keyword>
<reference evidence="6 7" key="1">
    <citation type="journal article" date="2014" name="BMC Genomics">
        <title>Comparison of environmental and isolate Sulfobacillus genomes reveals diverse carbon, sulfur, nitrogen, and hydrogen metabolisms.</title>
        <authorList>
            <person name="Justice N.B."/>
            <person name="Norman A."/>
            <person name="Brown C.T."/>
            <person name="Singh A."/>
            <person name="Thomas B.C."/>
            <person name="Banfield J.F."/>
        </authorList>
    </citation>
    <scope>NUCLEOTIDE SEQUENCE [LARGE SCALE GENOMIC DNA]</scope>
    <source>
        <strain evidence="6">AMDSBA4</strain>
    </source>
</reference>
<name>A0A2T2XJA2_9FIRM</name>
<keyword evidence="2" id="KW-0808">Transferase</keyword>
<keyword evidence="4" id="KW-0472">Membrane</keyword>
<sequence length="202" mass="23525">MKHTAIRLAVLLALGVGADKAHHLWRLFFLVLLVIYAWQWATMRGYAATVEIHRRQRHRYANQLQVISGWLQLGKSERANQFLWEVALKSVQSTVGKLPLRWAFTLVRLDALAERYGTILWYEGLESLEPRYWALWGLNRAVRQAILIADGNPILVVFFRTSFLVRVQGIKRLPTKHIMGVRWVWDEHTLTGSWGRRQETLG</sequence>
<keyword evidence="3" id="KW-0418">Kinase</keyword>
<keyword evidence="4" id="KW-0812">Transmembrane</keyword>
<feature type="domain" description="SpoOB alpha-helical" evidence="5">
    <location>
        <begin position="50"/>
        <end position="87"/>
    </location>
</feature>
<evidence type="ECO:0000313" key="6">
    <source>
        <dbReference type="EMBL" id="PSR34550.1"/>
    </source>
</evidence>
<evidence type="ECO:0000256" key="4">
    <source>
        <dbReference type="SAM" id="Phobius"/>
    </source>
</evidence>
<accession>A0A2T2XJA2</accession>
<feature type="transmembrane region" description="Helical" evidence="4">
    <location>
        <begin position="28"/>
        <end position="47"/>
    </location>
</feature>
<dbReference type="Gene3D" id="1.10.287.130">
    <property type="match status" value="1"/>
</dbReference>
<evidence type="ECO:0000256" key="2">
    <source>
        <dbReference type="ARBA" id="ARBA00022679"/>
    </source>
</evidence>
<protein>
    <recommendedName>
        <fullName evidence="5">SpoOB alpha-helical domain-containing protein</fullName>
    </recommendedName>
</protein>
<dbReference type="SUPFAM" id="SSF55890">
    <property type="entry name" value="Sporulation response regulatory protein Spo0B"/>
    <property type="match status" value="1"/>
</dbReference>
<dbReference type="InterPro" id="IPR039506">
    <property type="entry name" value="SPOB_a"/>
</dbReference>
<dbReference type="EMBL" id="PXYW01000008">
    <property type="protein sequence ID" value="PSR34550.1"/>
    <property type="molecule type" value="Genomic_DNA"/>
</dbReference>
<dbReference type="AlphaFoldDB" id="A0A2T2XJA2"/>
<dbReference type="GO" id="GO:0000155">
    <property type="term" value="F:phosphorelay sensor kinase activity"/>
    <property type="evidence" value="ECO:0007669"/>
    <property type="project" value="InterPro"/>
</dbReference>
<organism evidence="6 7">
    <name type="scientific">Sulfobacillus benefaciens</name>
    <dbReference type="NCBI Taxonomy" id="453960"/>
    <lineage>
        <taxon>Bacteria</taxon>
        <taxon>Bacillati</taxon>
        <taxon>Bacillota</taxon>
        <taxon>Clostridia</taxon>
        <taxon>Eubacteriales</taxon>
        <taxon>Clostridiales Family XVII. Incertae Sedis</taxon>
        <taxon>Sulfobacillus</taxon>
    </lineage>
</organism>
<gene>
    <name evidence="6" type="ORF">C7B46_05330</name>
</gene>
<evidence type="ECO:0000259" key="5">
    <source>
        <dbReference type="Pfam" id="PF14689"/>
    </source>
</evidence>